<feature type="compositionally biased region" description="Polar residues" evidence="1">
    <location>
        <begin position="101"/>
        <end position="110"/>
    </location>
</feature>
<dbReference type="Proteomes" id="UP001195769">
    <property type="component" value="Unassembled WGS sequence"/>
</dbReference>
<name>A0AAD4HDY5_9AGAM</name>
<proteinExistence type="predicted"/>
<feature type="compositionally biased region" description="Low complexity" evidence="1">
    <location>
        <begin position="48"/>
        <end position="59"/>
    </location>
</feature>
<dbReference type="RefSeq" id="XP_041218629.1">
    <property type="nucleotide sequence ID" value="XM_041369104.1"/>
</dbReference>
<gene>
    <name evidence="2" type="ORF">F5891DRAFT_1208147</name>
</gene>
<comment type="caution">
    <text evidence="2">The sequence shown here is derived from an EMBL/GenBank/DDBJ whole genome shotgun (WGS) entry which is preliminary data.</text>
</comment>
<evidence type="ECO:0000313" key="2">
    <source>
        <dbReference type="EMBL" id="KAG1893053.1"/>
    </source>
</evidence>
<keyword evidence="3" id="KW-1185">Reference proteome</keyword>
<dbReference type="GeneID" id="64663402"/>
<organism evidence="2 3">
    <name type="scientific">Suillus fuscotomentosus</name>
    <dbReference type="NCBI Taxonomy" id="1912939"/>
    <lineage>
        <taxon>Eukaryota</taxon>
        <taxon>Fungi</taxon>
        <taxon>Dikarya</taxon>
        <taxon>Basidiomycota</taxon>
        <taxon>Agaricomycotina</taxon>
        <taxon>Agaricomycetes</taxon>
        <taxon>Agaricomycetidae</taxon>
        <taxon>Boletales</taxon>
        <taxon>Suillineae</taxon>
        <taxon>Suillaceae</taxon>
        <taxon>Suillus</taxon>
    </lineage>
</organism>
<feature type="region of interest" description="Disordered" evidence="1">
    <location>
        <begin position="45"/>
        <end position="115"/>
    </location>
</feature>
<feature type="compositionally biased region" description="Low complexity" evidence="1">
    <location>
        <begin position="86"/>
        <end position="99"/>
    </location>
</feature>
<sequence length="299" mass="33567">MSLFTVTSPCEVPCPIPQDCISCCKSNTFSSPPCSPPCSPQCSPPSLSPTRASVTTESTAETDDDSVFPLTPDSKRTGSIQRIVDTSARAASPTSSRQSQKQHYNNSPTYSFHPYHRPSSFQERHIFDTMLGRTDHDDLPETIGSKTEDIGDIFLQHLETLGPHIFRLVVHYKEAVRERQRMRLYTTYWEAEENTRRGTLLHLLYQDAQNEFVRSEQQSQTLLNMALEKHSPAAIASDTKFLAAVCDRNKASLHRTDTQLDVIKDHINRFQLFRSSVDGDSVQKSDAAGDCVARHVIHA</sequence>
<dbReference type="EMBL" id="JABBWK010000109">
    <property type="protein sequence ID" value="KAG1893053.1"/>
    <property type="molecule type" value="Genomic_DNA"/>
</dbReference>
<accession>A0AAD4HDY5</accession>
<evidence type="ECO:0000256" key="1">
    <source>
        <dbReference type="SAM" id="MobiDB-lite"/>
    </source>
</evidence>
<evidence type="ECO:0000313" key="3">
    <source>
        <dbReference type="Proteomes" id="UP001195769"/>
    </source>
</evidence>
<reference evidence="2" key="1">
    <citation type="journal article" date="2020" name="New Phytol.">
        <title>Comparative genomics reveals dynamic genome evolution in host specialist ectomycorrhizal fungi.</title>
        <authorList>
            <person name="Lofgren L.A."/>
            <person name="Nguyen N.H."/>
            <person name="Vilgalys R."/>
            <person name="Ruytinx J."/>
            <person name="Liao H.L."/>
            <person name="Branco S."/>
            <person name="Kuo A."/>
            <person name="LaButti K."/>
            <person name="Lipzen A."/>
            <person name="Andreopoulos W."/>
            <person name="Pangilinan J."/>
            <person name="Riley R."/>
            <person name="Hundley H."/>
            <person name="Na H."/>
            <person name="Barry K."/>
            <person name="Grigoriev I.V."/>
            <person name="Stajich J.E."/>
            <person name="Kennedy P.G."/>
        </authorList>
    </citation>
    <scope>NUCLEOTIDE SEQUENCE</scope>
    <source>
        <strain evidence="2">FC203</strain>
    </source>
</reference>
<dbReference type="AlphaFoldDB" id="A0AAD4HDY5"/>
<protein>
    <submittedName>
        <fullName evidence="2">Uncharacterized protein</fullName>
    </submittedName>
</protein>